<keyword evidence="4" id="KW-1133">Transmembrane helix</keyword>
<name>A0A833VBI6_9POAL</name>
<proteinExistence type="predicted"/>
<feature type="compositionally biased region" description="Basic and acidic residues" evidence="3">
    <location>
        <begin position="13"/>
        <end position="24"/>
    </location>
</feature>
<keyword evidence="6" id="KW-0808">Transferase</keyword>
<dbReference type="GO" id="GO:0016757">
    <property type="term" value="F:glycosyltransferase activity"/>
    <property type="evidence" value="ECO:0007669"/>
    <property type="project" value="UniProtKB-KW"/>
</dbReference>
<dbReference type="EMBL" id="SWLB01000208">
    <property type="protein sequence ID" value="KAF3319770.1"/>
    <property type="molecule type" value="Genomic_DNA"/>
</dbReference>
<feature type="domain" description="Glycosyl transferase family 1" evidence="5">
    <location>
        <begin position="308"/>
        <end position="475"/>
    </location>
</feature>
<dbReference type="PANTHER" id="PTHR46635:SF2">
    <property type="entry name" value="GLYCOSYL TRANSFERASE FAMILY 1 DOMAIN-CONTAINING PROTEIN"/>
    <property type="match status" value="1"/>
</dbReference>
<evidence type="ECO:0000256" key="1">
    <source>
        <dbReference type="ARBA" id="ARBA00022676"/>
    </source>
</evidence>
<evidence type="ECO:0000256" key="2">
    <source>
        <dbReference type="SAM" id="Coils"/>
    </source>
</evidence>
<dbReference type="Pfam" id="PF00534">
    <property type="entry name" value="Glycos_transf_1"/>
    <property type="match status" value="1"/>
</dbReference>
<evidence type="ECO:0000256" key="4">
    <source>
        <dbReference type="SAM" id="Phobius"/>
    </source>
</evidence>
<dbReference type="AlphaFoldDB" id="A0A833VBI6"/>
<dbReference type="Gene3D" id="3.40.50.2000">
    <property type="entry name" value="Glycogen Phosphorylase B"/>
    <property type="match status" value="1"/>
</dbReference>
<keyword evidence="4" id="KW-0472">Membrane</keyword>
<gene>
    <name evidence="6" type="ORF">FCM35_KLT21959</name>
</gene>
<dbReference type="Proteomes" id="UP000623129">
    <property type="component" value="Unassembled WGS sequence"/>
</dbReference>
<keyword evidence="2" id="KW-0175">Coiled coil</keyword>
<evidence type="ECO:0000259" key="5">
    <source>
        <dbReference type="Pfam" id="PF00534"/>
    </source>
</evidence>
<feature type="transmembrane region" description="Helical" evidence="4">
    <location>
        <begin position="44"/>
        <end position="64"/>
    </location>
</feature>
<feature type="region of interest" description="Disordered" evidence="3">
    <location>
        <begin position="1"/>
        <end position="34"/>
    </location>
</feature>
<keyword evidence="4" id="KW-0812">Transmembrane</keyword>
<dbReference type="SUPFAM" id="SSF53756">
    <property type="entry name" value="UDP-Glycosyltransferase/glycogen phosphorylase"/>
    <property type="match status" value="1"/>
</dbReference>
<reference evidence="6" key="1">
    <citation type="submission" date="2020-01" db="EMBL/GenBank/DDBJ databases">
        <title>Genome sequence of Kobresia littledalei, the first chromosome-level genome in the family Cyperaceae.</title>
        <authorList>
            <person name="Qu G."/>
        </authorList>
    </citation>
    <scope>NUCLEOTIDE SEQUENCE</scope>
    <source>
        <strain evidence="6">C.B.Clarke</strain>
        <tissue evidence="6">Leaf</tissue>
    </source>
</reference>
<dbReference type="OrthoDB" id="741493at2759"/>
<protein>
    <submittedName>
        <fullName evidence="6">Glycosyl transferases group 1</fullName>
    </submittedName>
</protein>
<accession>A0A833VBI6</accession>
<evidence type="ECO:0000313" key="7">
    <source>
        <dbReference type="Proteomes" id="UP000623129"/>
    </source>
</evidence>
<sequence length="998" mass="114334">MATIVSRRGPHVLPDREPSVRPLDRGGGVRQRREPRRATWHRKYCVYCVGLSMVIAWVIVLAVYQQGSINVDVRRTAAEMLLHGELRSTEQRAHRMLPFSSLSVEARCEDGKLEIERSKRGNVVGLRLPRLALVIGSGDRDAQLLMLLTLTKALTGLGYRFTVFTFEDGGAYYLWKNIGYQVHIVKSLGLMSIDWSNYEGVILGSLECKRVLSSLMQEPFLSIPLIWLIHEDTLGKRLREYEEKGFDGLISQWRSSFYRANAIIFPDFSLPLLYAALGATNFVVISSPLADVLKTESYLASHSRYHTRKDYGYGENELVVLFVGSYFHYDDIIWDFVAAMQALAPQVSELERSLNGGVHSIFLCGNSSDAYSSSFQELATQMGFPASSIKRYPFDHDASSLLLIADIVLHGSFNEEPSFPPLLLQAMSFGVPIIAPNISQITKHVIDGVNGFLFQPKDLATLTKAFSHVIGERKLSDLGNKVASKGKMLAKNMLAYEFVLSYAKLLENMLYFPSNVMLPASLSEIQQKTWSWDLFERKTTNESDQSTELSVLEMLERQFEKNLTGMSHFENKTLSGDFPTELDWENLNDIEILEDIETREMQELEERIETPLKTWEEVYHTARKAEKAKSEKNERNEGELERTGQPVCIYEIYNGEGAWPFLHHGSIYRGITLSRSVRRPETDDVDAVSRLPVLEDSHFRDLLCEFGAILSIANKVDTIHKLPWIGFQSWRATSRMVSLSKTAEKKMETVIMEENKGDAVYYWALLDMDLNANKRSLFDFWSSCDSLNAGHCRSLFSDAFRQMYGLGENMASLPPMPDGGSYWSALHSWIMPTPSFLEFVMFSRMFLDSLDQLSYNKSNPSCLLGSSEIEKRQCYCRILEFLVNIWAYHSGRRMFYLNPVTAQLSEQYPLEQRQGLIWSKYFQPTLLKSMDEDLAEKADDGFYLNSDWLWPLMGEVHWQGVFDREREVRYVKKMDKKRKAKEKLLDRQKYGYRQKALG</sequence>
<evidence type="ECO:0000256" key="3">
    <source>
        <dbReference type="SAM" id="MobiDB-lite"/>
    </source>
</evidence>
<feature type="coiled-coil region" evidence="2">
    <location>
        <begin position="587"/>
        <end position="642"/>
    </location>
</feature>
<comment type="caution">
    <text evidence="6">The sequence shown here is derived from an EMBL/GenBank/DDBJ whole genome shotgun (WGS) entry which is preliminary data.</text>
</comment>
<keyword evidence="7" id="KW-1185">Reference proteome</keyword>
<organism evidence="6 7">
    <name type="scientific">Carex littledalei</name>
    <dbReference type="NCBI Taxonomy" id="544730"/>
    <lineage>
        <taxon>Eukaryota</taxon>
        <taxon>Viridiplantae</taxon>
        <taxon>Streptophyta</taxon>
        <taxon>Embryophyta</taxon>
        <taxon>Tracheophyta</taxon>
        <taxon>Spermatophyta</taxon>
        <taxon>Magnoliopsida</taxon>
        <taxon>Liliopsida</taxon>
        <taxon>Poales</taxon>
        <taxon>Cyperaceae</taxon>
        <taxon>Cyperoideae</taxon>
        <taxon>Cariceae</taxon>
        <taxon>Carex</taxon>
        <taxon>Carex subgen. Euthyceras</taxon>
    </lineage>
</organism>
<dbReference type="PANTHER" id="PTHR46635">
    <property type="entry name" value="GLYCOSYL TRANSFERASE FAMILY 1 PROTEIN"/>
    <property type="match status" value="1"/>
</dbReference>
<keyword evidence="1" id="KW-0328">Glycosyltransferase</keyword>
<dbReference type="InterPro" id="IPR001296">
    <property type="entry name" value="Glyco_trans_1"/>
</dbReference>
<evidence type="ECO:0000313" key="6">
    <source>
        <dbReference type="EMBL" id="KAF3319770.1"/>
    </source>
</evidence>